<dbReference type="AlphaFoldDB" id="A0A8H9G1X1"/>
<sequence>MTLGSCQKWLDVQPEDRFTKDQVYNSASSVEEVVNGLYLKMGENQLYGNKLTLTDLEVMSHRFRIGTTSGYYYDLKEHNYEQKDVKNSFSGIWTNMYAIIANINDMINVLPTVNNGLTEQDKAQYIGQATGLRAFIHFDLLRLYGPAYTDETKVMSAIPYVNKLSTDIQPFLSSEMVIANILADIKKAKELLKNDPILTGDVPFKNNYFNYYAVVALEARVQQWAGNKEAALVAAKQVIAAQDKFPWVTHQKIAGNGSNPDRKFFTEVIFSVFNDKLYDIQRDYFGSNLSEEQILATGSGNLVSNIYENNESDYRYNFSWPFASTGMGYRTFVKFDDIPDVEILSRFMVPLIRISEMYYIAAESTTDQTEALNYLNTVRQHRNINGDISNYETLENELTKEYMKEFYGEGQVWFYYKRKQKANIFSVNTSNLSFFMTAEDYIIPIPLAETEGR</sequence>
<protein>
    <recommendedName>
        <fullName evidence="10">SusD-like starch-binding protein associating with outer membrane</fullName>
    </recommendedName>
</protein>
<reference evidence="8" key="1">
    <citation type="journal article" date="2014" name="Int. J. Syst. Evol. Microbiol.">
        <title>Complete genome sequence of Corynebacterium casei LMG S-19264T (=DSM 44701T), isolated from a smear-ripened cheese.</title>
        <authorList>
            <consortium name="US DOE Joint Genome Institute (JGI-PGF)"/>
            <person name="Walter F."/>
            <person name="Albersmeier A."/>
            <person name="Kalinowski J."/>
            <person name="Ruckert C."/>
        </authorList>
    </citation>
    <scope>NUCLEOTIDE SEQUENCE</scope>
    <source>
        <strain evidence="8">CGMCC 1.15966</strain>
    </source>
</reference>
<dbReference type="EMBL" id="BMKM01000009">
    <property type="protein sequence ID" value="GGE29332.1"/>
    <property type="molecule type" value="Genomic_DNA"/>
</dbReference>
<evidence type="ECO:0000313" key="8">
    <source>
        <dbReference type="EMBL" id="GGE29332.1"/>
    </source>
</evidence>
<comment type="subcellular location">
    <subcellularLocation>
        <location evidence="1">Cell outer membrane</location>
    </subcellularLocation>
</comment>
<keyword evidence="5" id="KW-0998">Cell outer membrane</keyword>
<dbReference type="InterPro" id="IPR011990">
    <property type="entry name" value="TPR-like_helical_dom_sf"/>
</dbReference>
<feature type="domain" description="RagB/SusD" evidence="6">
    <location>
        <begin position="310"/>
        <end position="420"/>
    </location>
</feature>
<evidence type="ECO:0000259" key="7">
    <source>
        <dbReference type="Pfam" id="PF14322"/>
    </source>
</evidence>
<accession>A0A8H9G1X1</accession>
<evidence type="ECO:0000259" key="6">
    <source>
        <dbReference type="Pfam" id="PF07980"/>
    </source>
</evidence>
<evidence type="ECO:0000256" key="5">
    <source>
        <dbReference type="ARBA" id="ARBA00023237"/>
    </source>
</evidence>
<comment type="caution">
    <text evidence="8">The sequence shown here is derived from an EMBL/GenBank/DDBJ whole genome shotgun (WGS) entry which is preliminary data.</text>
</comment>
<dbReference type="GO" id="GO:0009279">
    <property type="term" value="C:cell outer membrane"/>
    <property type="evidence" value="ECO:0007669"/>
    <property type="project" value="UniProtKB-SubCell"/>
</dbReference>
<keyword evidence="3" id="KW-0732">Signal</keyword>
<organism evidence="8 9">
    <name type="scientific">Sphingobacterium cellulitidis</name>
    <dbReference type="NCBI Taxonomy" id="1768011"/>
    <lineage>
        <taxon>Bacteria</taxon>
        <taxon>Pseudomonadati</taxon>
        <taxon>Bacteroidota</taxon>
        <taxon>Sphingobacteriia</taxon>
        <taxon>Sphingobacteriales</taxon>
        <taxon>Sphingobacteriaceae</taxon>
        <taxon>Sphingobacterium</taxon>
    </lineage>
</organism>
<evidence type="ECO:0008006" key="10">
    <source>
        <dbReference type="Google" id="ProtNLM"/>
    </source>
</evidence>
<dbReference type="SUPFAM" id="SSF48452">
    <property type="entry name" value="TPR-like"/>
    <property type="match status" value="1"/>
</dbReference>
<evidence type="ECO:0000256" key="2">
    <source>
        <dbReference type="ARBA" id="ARBA00006275"/>
    </source>
</evidence>
<feature type="domain" description="SusD-like N-terminal" evidence="7">
    <location>
        <begin position="8"/>
        <end position="196"/>
    </location>
</feature>
<comment type="similarity">
    <text evidence="2">Belongs to the SusD family.</text>
</comment>
<evidence type="ECO:0000256" key="4">
    <source>
        <dbReference type="ARBA" id="ARBA00023136"/>
    </source>
</evidence>
<gene>
    <name evidence="8" type="ORF">GCM10011516_28950</name>
</gene>
<dbReference type="Proteomes" id="UP000614460">
    <property type="component" value="Unassembled WGS sequence"/>
</dbReference>
<dbReference type="InterPro" id="IPR033985">
    <property type="entry name" value="SusD-like_N"/>
</dbReference>
<dbReference type="Pfam" id="PF14322">
    <property type="entry name" value="SusD-like_3"/>
    <property type="match status" value="1"/>
</dbReference>
<evidence type="ECO:0000313" key="9">
    <source>
        <dbReference type="Proteomes" id="UP000614460"/>
    </source>
</evidence>
<proteinExistence type="inferred from homology"/>
<dbReference type="Gene3D" id="1.25.40.390">
    <property type="match status" value="1"/>
</dbReference>
<evidence type="ECO:0000256" key="3">
    <source>
        <dbReference type="ARBA" id="ARBA00022729"/>
    </source>
</evidence>
<dbReference type="InterPro" id="IPR012944">
    <property type="entry name" value="SusD_RagB_dom"/>
</dbReference>
<dbReference type="Pfam" id="PF07980">
    <property type="entry name" value="SusD_RagB"/>
    <property type="match status" value="1"/>
</dbReference>
<name>A0A8H9G1X1_9SPHI</name>
<reference evidence="8" key="2">
    <citation type="submission" date="2020-09" db="EMBL/GenBank/DDBJ databases">
        <authorList>
            <person name="Sun Q."/>
            <person name="Zhou Y."/>
        </authorList>
    </citation>
    <scope>NUCLEOTIDE SEQUENCE</scope>
    <source>
        <strain evidence="8">CGMCC 1.15966</strain>
    </source>
</reference>
<keyword evidence="9" id="KW-1185">Reference proteome</keyword>
<keyword evidence="4" id="KW-0472">Membrane</keyword>
<evidence type="ECO:0000256" key="1">
    <source>
        <dbReference type="ARBA" id="ARBA00004442"/>
    </source>
</evidence>